<organism evidence="2 3">
    <name type="scientific">Falsochrobactrum tianjinense</name>
    <dbReference type="NCBI Taxonomy" id="2706015"/>
    <lineage>
        <taxon>Bacteria</taxon>
        <taxon>Pseudomonadati</taxon>
        <taxon>Pseudomonadota</taxon>
        <taxon>Alphaproteobacteria</taxon>
        <taxon>Hyphomicrobiales</taxon>
        <taxon>Brucellaceae</taxon>
        <taxon>Falsochrobactrum</taxon>
    </lineage>
</organism>
<keyword evidence="2" id="KW-0560">Oxidoreductase</keyword>
<comment type="caution">
    <text evidence="2">The sequence shown here is derived from an EMBL/GenBank/DDBJ whole genome shotgun (WGS) entry which is preliminary data.</text>
</comment>
<evidence type="ECO:0000313" key="3">
    <source>
        <dbReference type="Proteomes" id="UP000752297"/>
    </source>
</evidence>
<accession>A0A949USW5</accession>
<dbReference type="AlphaFoldDB" id="A0A949USW5"/>
<keyword evidence="2" id="KW-0503">Monooxygenase</keyword>
<feature type="domain" description="ABM" evidence="1">
    <location>
        <begin position="1"/>
        <end position="94"/>
    </location>
</feature>
<evidence type="ECO:0000313" key="2">
    <source>
        <dbReference type="EMBL" id="MBV2143279.1"/>
    </source>
</evidence>
<proteinExistence type="predicted"/>
<gene>
    <name evidence="2" type="ORF">KUG47_07190</name>
</gene>
<keyword evidence="3" id="KW-1185">Reference proteome</keyword>
<dbReference type="Proteomes" id="UP000752297">
    <property type="component" value="Unassembled WGS sequence"/>
</dbReference>
<name>A0A949USW5_9HYPH</name>
<dbReference type="GO" id="GO:0004497">
    <property type="term" value="F:monooxygenase activity"/>
    <property type="evidence" value="ECO:0007669"/>
    <property type="project" value="UniProtKB-KW"/>
</dbReference>
<dbReference type="InterPro" id="IPR007138">
    <property type="entry name" value="ABM_dom"/>
</dbReference>
<sequence>MIAVIFEVEPADGQESTYLDIAAQLRPLLDEIEGFISVERFKSLTNPGKVLSLSFFESEDAVARWRNTHEHRRAQSMGRAGVFAGYRLRIAHVIRDYGMQDRAEVPGDSKSLVAGLSKNSTFRR</sequence>
<reference evidence="2 3" key="1">
    <citation type="submission" date="2021-06" db="EMBL/GenBank/DDBJ databases">
        <title>Falsochrobactrum tianjin sp.nov., a new petroleum-degrading bacteria isolated from oily soils.</title>
        <authorList>
            <person name="Chen G."/>
            <person name="Chen H."/>
            <person name="Tian J."/>
            <person name="Qing J."/>
            <person name="Zhong L."/>
            <person name="Ma W."/>
            <person name="Song Y."/>
            <person name="Cui X."/>
            <person name="Yan B."/>
        </authorList>
    </citation>
    <scope>NUCLEOTIDE SEQUENCE [LARGE SCALE GENOMIC DNA]</scope>
    <source>
        <strain evidence="2 3">TDYN1</strain>
    </source>
</reference>
<dbReference type="RefSeq" id="WP_217677266.1">
    <property type="nucleotide sequence ID" value="NZ_JAHRVA010000002.1"/>
</dbReference>
<evidence type="ECO:0000259" key="1">
    <source>
        <dbReference type="PROSITE" id="PS51725"/>
    </source>
</evidence>
<protein>
    <submittedName>
        <fullName evidence="2">Antibiotic biosynthesis monooxygenase</fullName>
    </submittedName>
</protein>
<dbReference type="InterPro" id="IPR052936">
    <property type="entry name" value="Jasmonate_Hydroxylase-like"/>
</dbReference>
<dbReference type="PANTHER" id="PTHR37811:SF2">
    <property type="entry name" value="ABM DOMAIN-CONTAINING PROTEIN"/>
    <property type="match status" value="1"/>
</dbReference>
<dbReference type="PANTHER" id="PTHR37811">
    <property type="entry name" value="BLL5343 PROTEIN"/>
    <property type="match status" value="1"/>
</dbReference>
<dbReference type="Pfam" id="PF03992">
    <property type="entry name" value="ABM"/>
    <property type="match status" value="1"/>
</dbReference>
<dbReference type="EMBL" id="JAHRVA010000002">
    <property type="protein sequence ID" value="MBV2143279.1"/>
    <property type="molecule type" value="Genomic_DNA"/>
</dbReference>
<dbReference type="PROSITE" id="PS51725">
    <property type="entry name" value="ABM"/>
    <property type="match status" value="1"/>
</dbReference>